<name>A0A1A9VPY6_GLOAU</name>
<accession>A0A1A9VPY6</accession>
<protein>
    <submittedName>
        <fullName evidence="2">Uncharacterized protein</fullName>
    </submittedName>
</protein>
<keyword evidence="1" id="KW-0812">Transmembrane</keyword>
<evidence type="ECO:0000256" key="1">
    <source>
        <dbReference type="SAM" id="Phobius"/>
    </source>
</evidence>
<sequence length="150" mass="16818">MPHKIKFQKICSQVIADITLAKAKVPWPNLDSNSNHFACKNLQAIAPPVGVPAIACNTCTTSVVGNIVTCDNKRFWSQASFSLSNIIEIGYIGYREDPFHWLCMFGLCSRCRCRRDLPTCSSIHGYFTVMITIIGFVVYGKEFCRLEGFL</sequence>
<keyword evidence="1" id="KW-0472">Membrane</keyword>
<proteinExistence type="predicted"/>
<evidence type="ECO:0000313" key="2">
    <source>
        <dbReference type="EnsemblMetazoa" id="GAUT043820-PA"/>
    </source>
</evidence>
<organism evidence="2 3">
    <name type="scientific">Glossina austeni</name>
    <name type="common">Savannah tsetse fly</name>
    <dbReference type="NCBI Taxonomy" id="7395"/>
    <lineage>
        <taxon>Eukaryota</taxon>
        <taxon>Metazoa</taxon>
        <taxon>Ecdysozoa</taxon>
        <taxon>Arthropoda</taxon>
        <taxon>Hexapoda</taxon>
        <taxon>Insecta</taxon>
        <taxon>Pterygota</taxon>
        <taxon>Neoptera</taxon>
        <taxon>Endopterygota</taxon>
        <taxon>Diptera</taxon>
        <taxon>Brachycera</taxon>
        <taxon>Muscomorpha</taxon>
        <taxon>Hippoboscoidea</taxon>
        <taxon>Glossinidae</taxon>
        <taxon>Glossina</taxon>
    </lineage>
</organism>
<reference evidence="2" key="1">
    <citation type="submission" date="2020-05" db="UniProtKB">
        <authorList>
            <consortium name="EnsemblMetazoa"/>
        </authorList>
    </citation>
    <scope>IDENTIFICATION</scope>
    <source>
        <strain evidence="2">TTRI</strain>
    </source>
</reference>
<evidence type="ECO:0000313" key="3">
    <source>
        <dbReference type="Proteomes" id="UP000078200"/>
    </source>
</evidence>
<dbReference type="Proteomes" id="UP000078200">
    <property type="component" value="Unassembled WGS sequence"/>
</dbReference>
<dbReference type="EnsemblMetazoa" id="GAUT043820-RA">
    <property type="protein sequence ID" value="GAUT043820-PA"/>
    <property type="gene ID" value="GAUT043820"/>
</dbReference>
<dbReference type="AlphaFoldDB" id="A0A1A9VPY6"/>
<keyword evidence="1" id="KW-1133">Transmembrane helix</keyword>
<feature type="transmembrane region" description="Helical" evidence="1">
    <location>
        <begin position="123"/>
        <end position="140"/>
    </location>
</feature>
<keyword evidence="3" id="KW-1185">Reference proteome</keyword>
<dbReference type="VEuPathDB" id="VectorBase:GAUT043820"/>